<dbReference type="InterPro" id="IPR011333">
    <property type="entry name" value="SKP1/BTB/POZ_sf"/>
</dbReference>
<name>A0A1L9RAN8_ASPWE</name>
<feature type="non-terminal residue" evidence="1">
    <location>
        <position position="1"/>
    </location>
</feature>
<dbReference type="Gene3D" id="3.30.710.10">
    <property type="entry name" value="Potassium Channel Kv1.1, Chain A"/>
    <property type="match status" value="1"/>
</dbReference>
<protein>
    <recommendedName>
        <fullName evidence="3">BTB domain-containing protein</fullName>
    </recommendedName>
</protein>
<accession>A0A1L9RAN8</accession>
<organism evidence="1 2">
    <name type="scientific">Aspergillus wentii DTO 134E9</name>
    <dbReference type="NCBI Taxonomy" id="1073089"/>
    <lineage>
        <taxon>Eukaryota</taxon>
        <taxon>Fungi</taxon>
        <taxon>Dikarya</taxon>
        <taxon>Ascomycota</taxon>
        <taxon>Pezizomycotina</taxon>
        <taxon>Eurotiomycetes</taxon>
        <taxon>Eurotiomycetidae</taxon>
        <taxon>Eurotiales</taxon>
        <taxon>Aspergillaceae</taxon>
        <taxon>Aspergillus</taxon>
        <taxon>Aspergillus subgen. Cremei</taxon>
    </lineage>
</organism>
<reference evidence="2" key="1">
    <citation type="journal article" date="2017" name="Genome Biol.">
        <title>Comparative genomics reveals high biological diversity and specific adaptations in the industrially and medically important fungal genus Aspergillus.</title>
        <authorList>
            <person name="de Vries R.P."/>
            <person name="Riley R."/>
            <person name="Wiebenga A."/>
            <person name="Aguilar-Osorio G."/>
            <person name="Amillis S."/>
            <person name="Uchima C.A."/>
            <person name="Anderluh G."/>
            <person name="Asadollahi M."/>
            <person name="Askin M."/>
            <person name="Barry K."/>
            <person name="Battaglia E."/>
            <person name="Bayram O."/>
            <person name="Benocci T."/>
            <person name="Braus-Stromeyer S.A."/>
            <person name="Caldana C."/>
            <person name="Canovas D."/>
            <person name="Cerqueira G.C."/>
            <person name="Chen F."/>
            <person name="Chen W."/>
            <person name="Choi C."/>
            <person name="Clum A."/>
            <person name="Dos Santos R.A."/>
            <person name="Damasio A.R."/>
            <person name="Diallinas G."/>
            <person name="Emri T."/>
            <person name="Fekete E."/>
            <person name="Flipphi M."/>
            <person name="Freyberg S."/>
            <person name="Gallo A."/>
            <person name="Gournas C."/>
            <person name="Habgood R."/>
            <person name="Hainaut M."/>
            <person name="Harispe M.L."/>
            <person name="Henrissat B."/>
            <person name="Hilden K.S."/>
            <person name="Hope R."/>
            <person name="Hossain A."/>
            <person name="Karabika E."/>
            <person name="Karaffa L."/>
            <person name="Karanyi Z."/>
            <person name="Krasevec N."/>
            <person name="Kuo A."/>
            <person name="Kusch H."/>
            <person name="LaButti K."/>
            <person name="Lagendijk E.L."/>
            <person name="Lapidus A."/>
            <person name="Levasseur A."/>
            <person name="Lindquist E."/>
            <person name="Lipzen A."/>
            <person name="Logrieco A.F."/>
            <person name="MacCabe A."/>
            <person name="Maekelae M.R."/>
            <person name="Malavazi I."/>
            <person name="Melin P."/>
            <person name="Meyer V."/>
            <person name="Mielnichuk N."/>
            <person name="Miskei M."/>
            <person name="Molnar A.P."/>
            <person name="Mule G."/>
            <person name="Ngan C.Y."/>
            <person name="Orejas M."/>
            <person name="Orosz E."/>
            <person name="Ouedraogo J.P."/>
            <person name="Overkamp K.M."/>
            <person name="Park H.-S."/>
            <person name="Perrone G."/>
            <person name="Piumi F."/>
            <person name="Punt P.J."/>
            <person name="Ram A.F."/>
            <person name="Ramon A."/>
            <person name="Rauscher S."/>
            <person name="Record E."/>
            <person name="Riano-Pachon D.M."/>
            <person name="Robert V."/>
            <person name="Roehrig J."/>
            <person name="Ruller R."/>
            <person name="Salamov A."/>
            <person name="Salih N.S."/>
            <person name="Samson R.A."/>
            <person name="Sandor E."/>
            <person name="Sanguinetti M."/>
            <person name="Schuetze T."/>
            <person name="Sepcic K."/>
            <person name="Shelest E."/>
            <person name="Sherlock G."/>
            <person name="Sophianopoulou V."/>
            <person name="Squina F.M."/>
            <person name="Sun H."/>
            <person name="Susca A."/>
            <person name="Todd R.B."/>
            <person name="Tsang A."/>
            <person name="Unkles S.E."/>
            <person name="van de Wiele N."/>
            <person name="van Rossen-Uffink D."/>
            <person name="Oliveira J.V."/>
            <person name="Vesth T.C."/>
            <person name="Visser J."/>
            <person name="Yu J.-H."/>
            <person name="Zhou M."/>
            <person name="Andersen M.R."/>
            <person name="Archer D.B."/>
            <person name="Baker S.E."/>
            <person name="Benoit I."/>
            <person name="Brakhage A.A."/>
            <person name="Braus G.H."/>
            <person name="Fischer R."/>
            <person name="Frisvad J.C."/>
            <person name="Goldman G.H."/>
            <person name="Houbraken J."/>
            <person name="Oakley B."/>
            <person name="Pocsi I."/>
            <person name="Scazzocchio C."/>
            <person name="Seiboth B."/>
            <person name="vanKuyk P.A."/>
            <person name="Wortman J."/>
            <person name="Dyer P.S."/>
            <person name="Grigoriev I.V."/>
        </authorList>
    </citation>
    <scope>NUCLEOTIDE SEQUENCE [LARGE SCALE GENOMIC DNA]</scope>
    <source>
        <strain evidence="2">DTO 134E9</strain>
    </source>
</reference>
<dbReference type="AlphaFoldDB" id="A0A1L9RAN8"/>
<gene>
    <name evidence="1" type="ORF">ASPWEDRAFT_117243</name>
</gene>
<dbReference type="RefSeq" id="XP_040685658.1">
    <property type="nucleotide sequence ID" value="XM_040828720.1"/>
</dbReference>
<dbReference type="GeneID" id="63744568"/>
<proteinExistence type="predicted"/>
<dbReference type="EMBL" id="KV878215">
    <property type="protein sequence ID" value="OJJ31981.1"/>
    <property type="molecule type" value="Genomic_DNA"/>
</dbReference>
<dbReference type="VEuPathDB" id="FungiDB:ASPWEDRAFT_117243"/>
<evidence type="ECO:0008006" key="3">
    <source>
        <dbReference type="Google" id="ProtNLM"/>
    </source>
</evidence>
<dbReference type="Proteomes" id="UP000184383">
    <property type="component" value="Unassembled WGS sequence"/>
</dbReference>
<evidence type="ECO:0000313" key="2">
    <source>
        <dbReference type="Proteomes" id="UP000184383"/>
    </source>
</evidence>
<evidence type="ECO:0000313" key="1">
    <source>
        <dbReference type="EMBL" id="OJJ31981.1"/>
    </source>
</evidence>
<sequence>RFKTSSKHLILASKYFERRLSNRWPEGDILESRGTVQLELPDTDLDAFKIILDLIHGRTNAVPRTVDLAQLTELTVLTDYFGCLEALGLFPSSWINGLKDDIPTTYCRDLMKWIFISCVFEQKEILSGVTQVAQRQSKDVLDPLDLPIPQNIQDRINDTRIEALSGIFKALNDRREELENKTICSFECDSSKLGD</sequence>
<dbReference type="STRING" id="1073089.A0A1L9RAN8"/>
<keyword evidence="2" id="KW-1185">Reference proteome</keyword>
<dbReference type="OrthoDB" id="5326346at2759"/>